<gene>
    <name evidence="2" type="ORF">GALLR39Z86_06470</name>
</gene>
<reference evidence="2" key="1">
    <citation type="submission" date="2022-12" db="EMBL/GenBank/DDBJ databases">
        <title>Reference genome sequencing for broad-spectrum identification of bacterial and archaeal isolates by mass spectrometry.</title>
        <authorList>
            <person name="Sekiguchi Y."/>
            <person name="Tourlousse D.M."/>
        </authorList>
    </citation>
    <scope>NUCLEOTIDE SEQUENCE</scope>
    <source>
        <strain evidence="2">LLR39Z86</strain>
    </source>
</reference>
<dbReference type="Gene3D" id="1.10.287.1060">
    <property type="entry name" value="ESAT-6-like"/>
    <property type="match status" value="1"/>
</dbReference>
<dbReference type="SUPFAM" id="SSF140453">
    <property type="entry name" value="EsxAB dimer-like"/>
    <property type="match status" value="1"/>
</dbReference>
<protein>
    <recommendedName>
        <fullName evidence="4">Excreted virulence factor EspC, type VII ESX diderm</fullName>
    </recommendedName>
</protein>
<keyword evidence="1" id="KW-0175">Coiled coil</keyword>
<accession>A0A9W6LED2</accession>
<organism evidence="2 3">
    <name type="scientific">Glycomyces algeriensis</name>
    <dbReference type="NCBI Taxonomy" id="256037"/>
    <lineage>
        <taxon>Bacteria</taxon>
        <taxon>Bacillati</taxon>
        <taxon>Actinomycetota</taxon>
        <taxon>Actinomycetes</taxon>
        <taxon>Glycomycetales</taxon>
        <taxon>Glycomycetaceae</taxon>
        <taxon>Glycomyces</taxon>
    </lineage>
</organism>
<sequence length="108" mass="11572">MPSFDIDPDSMRQAADQLDAAKEEVQGLLDQFTGALEQFADAFGGDEIGTLVGIAHQACADALSECFGTNIEEIADYAQCVREMADNHQATDDEAAQIFNELLGELGT</sequence>
<keyword evidence="3" id="KW-1185">Reference proteome</keyword>
<dbReference type="AlphaFoldDB" id="A0A9W6LED2"/>
<comment type="caution">
    <text evidence="2">The sequence shown here is derived from an EMBL/GenBank/DDBJ whole genome shotgun (WGS) entry which is preliminary data.</text>
</comment>
<evidence type="ECO:0000313" key="3">
    <source>
        <dbReference type="Proteomes" id="UP001144313"/>
    </source>
</evidence>
<feature type="coiled-coil region" evidence="1">
    <location>
        <begin position="11"/>
        <end position="38"/>
    </location>
</feature>
<name>A0A9W6LED2_9ACTN</name>
<dbReference type="RefSeq" id="WP_270116971.1">
    <property type="nucleotide sequence ID" value="NZ_BAAAOL010000009.1"/>
</dbReference>
<dbReference type="InterPro" id="IPR036689">
    <property type="entry name" value="ESAT-6-like_sf"/>
</dbReference>
<evidence type="ECO:0000313" key="2">
    <source>
        <dbReference type="EMBL" id="GLI40797.1"/>
    </source>
</evidence>
<evidence type="ECO:0000256" key="1">
    <source>
        <dbReference type="SAM" id="Coils"/>
    </source>
</evidence>
<proteinExistence type="predicted"/>
<evidence type="ECO:0008006" key="4">
    <source>
        <dbReference type="Google" id="ProtNLM"/>
    </source>
</evidence>
<dbReference type="EMBL" id="BSDT01000001">
    <property type="protein sequence ID" value="GLI40797.1"/>
    <property type="molecule type" value="Genomic_DNA"/>
</dbReference>
<dbReference type="Proteomes" id="UP001144313">
    <property type="component" value="Unassembled WGS sequence"/>
</dbReference>